<gene>
    <name evidence="7" type="ORF">CLV52_2170</name>
</gene>
<feature type="binding site" evidence="5">
    <location>
        <position position="111"/>
    </location>
    <ligand>
        <name>Mg(2+)</name>
        <dbReference type="ChEBI" id="CHEBI:18420"/>
    </ligand>
</feature>
<feature type="domain" description="HpcH/HpaI aldolase/citrate lyase" evidence="6">
    <location>
        <begin position="6"/>
        <end position="202"/>
    </location>
</feature>
<feature type="binding site" evidence="4">
    <location>
        <position position="65"/>
    </location>
    <ligand>
        <name>substrate</name>
    </ligand>
</feature>
<name>A0A4R7FLH9_9MICO</name>
<dbReference type="PANTHER" id="PTHR32308:SF10">
    <property type="entry name" value="CITRATE LYASE SUBUNIT BETA"/>
    <property type="match status" value="1"/>
</dbReference>
<dbReference type="InterPro" id="IPR040442">
    <property type="entry name" value="Pyrv_kinase-like_dom_sf"/>
</dbReference>
<dbReference type="GO" id="GO:0006107">
    <property type="term" value="P:oxaloacetate metabolic process"/>
    <property type="evidence" value="ECO:0007669"/>
    <property type="project" value="TreeGrafter"/>
</dbReference>
<accession>A0A4R7FLH9</accession>
<keyword evidence="7" id="KW-0456">Lyase</keyword>
<evidence type="ECO:0000256" key="3">
    <source>
        <dbReference type="ARBA" id="ARBA00022842"/>
    </source>
</evidence>
<dbReference type="Proteomes" id="UP000295344">
    <property type="component" value="Unassembled WGS sequence"/>
</dbReference>
<evidence type="ECO:0000256" key="2">
    <source>
        <dbReference type="ARBA" id="ARBA00022723"/>
    </source>
</evidence>
<evidence type="ECO:0000256" key="4">
    <source>
        <dbReference type="PIRSR" id="PIRSR015582-1"/>
    </source>
</evidence>
<organism evidence="7 8">
    <name type="scientific">Amnibacterium kyonggiense</name>
    <dbReference type="NCBI Taxonomy" id="595671"/>
    <lineage>
        <taxon>Bacteria</taxon>
        <taxon>Bacillati</taxon>
        <taxon>Actinomycetota</taxon>
        <taxon>Actinomycetes</taxon>
        <taxon>Micrococcales</taxon>
        <taxon>Microbacteriaceae</taxon>
        <taxon>Amnibacterium</taxon>
    </lineage>
</organism>
<dbReference type="EMBL" id="SOAM01000002">
    <property type="protein sequence ID" value="TDS77229.1"/>
    <property type="molecule type" value="Genomic_DNA"/>
</dbReference>
<dbReference type="InterPro" id="IPR015813">
    <property type="entry name" value="Pyrv/PenolPyrv_kinase-like_dom"/>
</dbReference>
<reference evidence="7 8" key="1">
    <citation type="submission" date="2019-03" db="EMBL/GenBank/DDBJ databases">
        <title>Genomic Encyclopedia of Archaeal and Bacterial Type Strains, Phase II (KMG-II): from individual species to whole genera.</title>
        <authorList>
            <person name="Goeker M."/>
        </authorList>
    </citation>
    <scope>NUCLEOTIDE SEQUENCE [LARGE SCALE GENOMIC DNA]</scope>
    <source>
        <strain evidence="7 8">DSM 24782</strain>
    </source>
</reference>
<comment type="caution">
    <text evidence="7">The sequence shown here is derived from an EMBL/GenBank/DDBJ whole genome shotgun (WGS) entry which is preliminary data.</text>
</comment>
<keyword evidence="8" id="KW-1185">Reference proteome</keyword>
<evidence type="ECO:0000259" key="6">
    <source>
        <dbReference type="Pfam" id="PF03328"/>
    </source>
</evidence>
<evidence type="ECO:0000313" key="7">
    <source>
        <dbReference type="EMBL" id="TDS77229.1"/>
    </source>
</evidence>
<protein>
    <submittedName>
        <fullName evidence="7">Citrate lyase subunit beta/citryl-CoA lyase</fullName>
    </submittedName>
</protein>
<dbReference type="GO" id="GO:0016829">
    <property type="term" value="F:lyase activity"/>
    <property type="evidence" value="ECO:0007669"/>
    <property type="project" value="UniProtKB-KW"/>
</dbReference>
<comment type="cofactor">
    <cofactor evidence="1">
        <name>Mg(2+)</name>
        <dbReference type="ChEBI" id="CHEBI:18420"/>
    </cofactor>
</comment>
<dbReference type="SUPFAM" id="SSF51621">
    <property type="entry name" value="Phosphoenolpyruvate/pyruvate domain"/>
    <property type="match status" value="1"/>
</dbReference>
<dbReference type="GO" id="GO:0000287">
    <property type="term" value="F:magnesium ion binding"/>
    <property type="evidence" value="ECO:0007669"/>
    <property type="project" value="TreeGrafter"/>
</dbReference>
<dbReference type="RefSeq" id="WP_211342678.1">
    <property type="nucleotide sequence ID" value="NZ_BAAARP010000002.1"/>
</dbReference>
<dbReference type="Gene3D" id="3.20.20.60">
    <property type="entry name" value="Phosphoenolpyruvate-binding domains"/>
    <property type="match status" value="1"/>
</dbReference>
<dbReference type="Pfam" id="PF03328">
    <property type="entry name" value="HpcH_HpaI"/>
    <property type="match status" value="1"/>
</dbReference>
<dbReference type="InterPro" id="IPR005000">
    <property type="entry name" value="Aldolase/citrate-lyase_domain"/>
</dbReference>
<dbReference type="InterPro" id="IPR011206">
    <property type="entry name" value="Citrate_lyase_beta/mcl1/mcl2"/>
</dbReference>
<dbReference type="AlphaFoldDB" id="A0A4R7FLH9"/>
<dbReference type="PIRSF" id="PIRSF015582">
    <property type="entry name" value="Cit_lyase_B"/>
    <property type="match status" value="1"/>
</dbReference>
<feature type="binding site" evidence="4">
    <location>
        <position position="111"/>
    </location>
    <ligand>
        <name>substrate</name>
    </ligand>
</feature>
<keyword evidence="2 5" id="KW-0479">Metal-binding</keyword>
<evidence type="ECO:0000256" key="1">
    <source>
        <dbReference type="ARBA" id="ARBA00001946"/>
    </source>
</evidence>
<dbReference type="PANTHER" id="PTHR32308">
    <property type="entry name" value="LYASE BETA SUBUNIT, PUTATIVE (AFU_ORTHOLOGUE AFUA_4G13030)-RELATED"/>
    <property type="match status" value="1"/>
</dbReference>
<proteinExistence type="predicted"/>
<keyword evidence="3 5" id="KW-0460">Magnesium</keyword>
<sequence length="268" mass="27334">MTPLLTGLYVPGDRPDRFAKAFASGADLVVLDLEDAVAPDRKAAARETVVAALAEPHPGVVVQVRIDGPDDLHALAAVSTPFEVRVPKASAARLDAVAAALPGVPLTALLEDAAGVLDARSIAAQAAVTRVGLGEADLRSAVGSGAPVIEFARVGLVYAAAAAGLPAPMLSAWTRLDDEAGLEADTRAGAALGFVGRMAVHPRQLAVVERAFAPAQEAVALAHAVLAATAEGGVARLPDGRMVDPAMRREAERVVELDARTSAPRPPG</sequence>
<evidence type="ECO:0000313" key="8">
    <source>
        <dbReference type="Proteomes" id="UP000295344"/>
    </source>
</evidence>
<feature type="binding site" evidence="5">
    <location>
        <position position="137"/>
    </location>
    <ligand>
        <name>Mg(2+)</name>
        <dbReference type="ChEBI" id="CHEBI:18420"/>
    </ligand>
</feature>
<evidence type="ECO:0000256" key="5">
    <source>
        <dbReference type="PIRSR" id="PIRSR015582-2"/>
    </source>
</evidence>